<dbReference type="SFLD" id="SFLDG01123">
    <property type="entry name" value="methyltransferase_(Class_B)"/>
    <property type="match status" value="1"/>
</dbReference>
<dbReference type="Gene3D" id="3.80.30.20">
    <property type="entry name" value="tm_1862 like domain"/>
    <property type="match status" value="1"/>
</dbReference>
<evidence type="ECO:0000256" key="5">
    <source>
        <dbReference type="ARBA" id="ARBA00022723"/>
    </source>
</evidence>
<dbReference type="CDD" id="cd01335">
    <property type="entry name" value="Radical_SAM"/>
    <property type="match status" value="1"/>
</dbReference>
<evidence type="ECO:0000313" key="10">
    <source>
        <dbReference type="Proteomes" id="UP001232584"/>
    </source>
</evidence>
<dbReference type="RefSeq" id="WP_307505851.1">
    <property type="nucleotide sequence ID" value="NZ_BAAACE010000027.1"/>
</dbReference>
<evidence type="ECO:0000313" key="9">
    <source>
        <dbReference type="EMBL" id="MDQ0556515.1"/>
    </source>
</evidence>
<reference evidence="9 10" key="1">
    <citation type="submission" date="2023-07" db="EMBL/GenBank/DDBJ databases">
        <title>Genomic Encyclopedia of Type Strains, Phase IV (KMG-IV): sequencing the most valuable type-strain genomes for metagenomic binning, comparative biology and taxonomic classification.</title>
        <authorList>
            <person name="Goeker M."/>
        </authorList>
    </citation>
    <scope>NUCLEOTIDE SEQUENCE [LARGE SCALE GENOMIC DNA]</scope>
    <source>
        <strain evidence="9 10">DSM 15049</strain>
    </source>
</reference>
<dbReference type="Proteomes" id="UP001232584">
    <property type="component" value="Unassembled WGS sequence"/>
</dbReference>
<evidence type="ECO:0000256" key="7">
    <source>
        <dbReference type="ARBA" id="ARBA00023014"/>
    </source>
</evidence>
<dbReference type="PANTHER" id="PTHR43409">
    <property type="entry name" value="ANAEROBIC MAGNESIUM-PROTOPORPHYRIN IX MONOMETHYL ESTER CYCLASE-RELATED"/>
    <property type="match status" value="1"/>
</dbReference>
<dbReference type="InterPro" id="IPR007197">
    <property type="entry name" value="rSAM"/>
</dbReference>
<sequence>MSKTIDCFFIGYNQMDVASHLNMLKGMGENSGAFRDFNLDFVYYEDKPYTAAELFNRFHKESRKDDFNEFNLGNVFNSTIAYLGTYLHRRGFNFDYVNFFQEEKDYLRDKLIREEILTIVIPTTLYVSPLPLLEVISFIRKYNKSSKIILGGPYISSQYRSKSKDGLAYFFSMLNADIYINSSQGETTLVNVINRIKNNLSFYDVPNITYKYNGEYISTNIEIENNTLEDNMVDWTLFQDRLTNMVNIRTAISCPFSCSYCEYPQHAGKYQTVGVDALEKELNLLASTGKVTSIMFVDDTFNVPPDRFKEILKMIIRNKYDFRWNSFFRCQFADEEMVSLMKESGCDGVYLGIESGSNEILKNMNKMVEADKYRKGIELLKKYDINILVSTLIGFPGETNETVAETIKFIEEVEPSFLRIHLWFCSQLVPIWDNREKYQIQGSQFEWKHATMNTMQACEHIEYMFNNLKNTNYIPQYNFDFAGVINLLHRGMKLEDIKSFIKYFNQGVREKNGLKCNISQDTESKLRELCRF</sequence>
<keyword evidence="5" id="KW-0479">Metal-binding</keyword>
<dbReference type="InterPro" id="IPR006638">
    <property type="entry name" value="Elp3/MiaA/NifB-like_rSAM"/>
</dbReference>
<evidence type="ECO:0000256" key="6">
    <source>
        <dbReference type="ARBA" id="ARBA00023004"/>
    </source>
</evidence>
<organism evidence="9 10">
    <name type="scientific">Paraclostridium ghonii</name>
    <dbReference type="NCBI Taxonomy" id="29358"/>
    <lineage>
        <taxon>Bacteria</taxon>
        <taxon>Bacillati</taxon>
        <taxon>Bacillota</taxon>
        <taxon>Clostridia</taxon>
        <taxon>Peptostreptococcales</taxon>
        <taxon>Peptostreptococcaceae</taxon>
        <taxon>Paraclostridium</taxon>
    </lineage>
</organism>
<dbReference type="SMART" id="SM00729">
    <property type="entry name" value="Elp3"/>
    <property type="match status" value="1"/>
</dbReference>
<dbReference type="NCBIfam" id="TIGR04479">
    <property type="entry name" value="bcpD_PhpK_rSAM"/>
    <property type="match status" value="1"/>
</dbReference>
<evidence type="ECO:0000256" key="4">
    <source>
        <dbReference type="ARBA" id="ARBA00022691"/>
    </source>
</evidence>
<feature type="domain" description="Radical SAM core" evidence="8">
    <location>
        <begin position="238"/>
        <end position="466"/>
    </location>
</feature>
<keyword evidence="10" id="KW-1185">Reference proteome</keyword>
<dbReference type="EMBL" id="JAUSWG010000006">
    <property type="protein sequence ID" value="MDQ0556515.1"/>
    <property type="molecule type" value="Genomic_DNA"/>
</dbReference>
<accession>A0ABU0N034</accession>
<comment type="caution">
    <text evidence="9">The sequence shown here is derived from an EMBL/GenBank/DDBJ whole genome shotgun (WGS) entry which is preliminary data.</text>
</comment>
<gene>
    <name evidence="9" type="ORF">QOZ92_001629</name>
</gene>
<keyword evidence="7" id="KW-0411">Iron-sulfur</keyword>
<evidence type="ECO:0000256" key="2">
    <source>
        <dbReference type="ARBA" id="ARBA00022603"/>
    </source>
</evidence>
<dbReference type="InterPro" id="IPR023404">
    <property type="entry name" value="rSAM_horseshoe"/>
</dbReference>
<evidence type="ECO:0000259" key="8">
    <source>
        <dbReference type="PROSITE" id="PS51918"/>
    </source>
</evidence>
<dbReference type="Pfam" id="PF04055">
    <property type="entry name" value="Radical_SAM"/>
    <property type="match status" value="1"/>
</dbReference>
<proteinExistence type="predicted"/>
<dbReference type="PROSITE" id="PS51918">
    <property type="entry name" value="RADICAL_SAM"/>
    <property type="match status" value="1"/>
</dbReference>
<dbReference type="SFLD" id="SFLDG01082">
    <property type="entry name" value="B12-binding_domain_containing"/>
    <property type="match status" value="1"/>
</dbReference>
<dbReference type="InterPro" id="IPR051198">
    <property type="entry name" value="BchE-like"/>
</dbReference>
<dbReference type="SFLD" id="SFLDS00029">
    <property type="entry name" value="Radical_SAM"/>
    <property type="match status" value="1"/>
</dbReference>
<comment type="cofactor">
    <cofactor evidence="1">
        <name>[4Fe-4S] cluster</name>
        <dbReference type="ChEBI" id="CHEBI:49883"/>
    </cofactor>
</comment>
<dbReference type="InterPro" id="IPR058240">
    <property type="entry name" value="rSAM_sf"/>
</dbReference>
<evidence type="ECO:0000256" key="1">
    <source>
        <dbReference type="ARBA" id="ARBA00001966"/>
    </source>
</evidence>
<name>A0ABU0N034_9FIRM</name>
<keyword evidence="6" id="KW-0408">Iron</keyword>
<keyword evidence="4" id="KW-0949">S-adenosyl-L-methionine</keyword>
<dbReference type="SUPFAM" id="SSF102114">
    <property type="entry name" value="Radical SAM enzymes"/>
    <property type="match status" value="1"/>
</dbReference>
<keyword evidence="2" id="KW-0489">Methyltransferase</keyword>
<evidence type="ECO:0000256" key="3">
    <source>
        <dbReference type="ARBA" id="ARBA00022679"/>
    </source>
</evidence>
<dbReference type="InterPro" id="IPR034466">
    <property type="entry name" value="Methyltransferase_Class_B"/>
</dbReference>
<dbReference type="PANTHER" id="PTHR43409:SF7">
    <property type="entry name" value="BLL1977 PROTEIN"/>
    <property type="match status" value="1"/>
</dbReference>
<keyword evidence="3" id="KW-0808">Transferase</keyword>
<protein>
    <submittedName>
        <fullName evidence="9">Radical SAM PhpK family P-methyltransferase</fullName>
    </submittedName>
</protein>
<dbReference type="InterPro" id="IPR031003">
    <property type="entry name" value="BcpD_PhpK_rSAM"/>
</dbReference>